<name>A0ABS4WNH0_9MICO</name>
<evidence type="ECO:0000256" key="1">
    <source>
        <dbReference type="SAM" id="Phobius"/>
    </source>
</evidence>
<feature type="transmembrane region" description="Helical" evidence="1">
    <location>
        <begin position="72"/>
        <end position="91"/>
    </location>
</feature>
<keyword evidence="1" id="KW-0812">Transmembrane</keyword>
<evidence type="ECO:0000313" key="2">
    <source>
        <dbReference type="EMBL" id="MBP2377752.1"/>
    </source>
</evidence>
<accession>A0ABS4WNH0</accession>
<comment type="caution">
    <text evidence="2">The sequence shown here is derived from an EMBL/GenBank/DDBJ whole genome shotgun (WGS) entry which is preliminary data.</text>
</comment>
<feature type="transmembrane region" description="Helical" evidence="1">
    <location>
        <begin position="127"/>
        <end position="147"/>
    </location>
</feature>
<feature type="transmembrane region" description="Helical" evidence="1">
    <location>
        <begin position="20"/>
        <end position="40"/>
    </location>
</feature>
<sequence>MQTSADEAPDRRGAPSTRAYLQVAAFSAVQAVIVIAIAPITPHIAAWFPPAYALVAGVQTLMIFAARRFTGIGWGATLAAGLTALVCGPFTAIGWLLAVPLMAAGALFDIALTVARRRAWSERKDAVVVGLVVGTALFVVSLPVMSLDHLGPVVVALTLLARIVASWAGAFLSARLVARLERVGVSRTAPAPAQTR</sequence>
<dbReference type="Proteomes" id="UP000703720">
    <property type="component" value="Unassembled WGS sequence"/>
</dbReference>
<organism evidence="2 3">
    <name type="scientific">Microbacterium phyllosphaerae</name>
    <dbReference type="NCBI Taxonomy" id="124798"/>
    <lineage>
        <taxon>Bacteria</taxon>
        <taxon>Bacillati</taxon>
        <taxon>Actinomycetota</taxon>
        <taxon>Actinomycetes</taxon>
        <taxon>Micrococcales</taxon>
        <taxon>Microbacteriaceae</taxon>
        <taxon>Microbacterium</taxon>
    </lineage>
</organism>
<keyword evidence="1" id="KW-1133">Transmembrane helix</keyword>
<proteinExistence type="predicted"/>
<keyword evidence="3" id="KW-1185">Reference proteome</keyword>
<evidence type="ECO:0000313" key="3">
    <source>
        <dbReference type="Proteomes" id="UP000703720"/>
    </source>
</evidence>
<feature type="transmembrane region" description="Helical" evidence="1">
    <location>
        <begin position="46"/>
        <end position="65"/>
    </location>
</feature>
<protein>
    <submittedName>
        <fullName evidence="2">Uncharacterized protein</fullName>
    </submittedName>
</protein>
<reference evidence="2 3" key="1">
    <citation type="submission" date="2021-03" db="EMBL/GenBank/DDBJ databases">
        <title>Sequencing the genomes of 1000 actinobacteria strains.</title>
        <authorList>
            <person name="Klenk H.-P."/>
        </authorList>
    </citation>
    <scope>NUCLEOTIDE SEQUENCE [LARGE SCALE GENOMIC DNA]</scope>
    <source>
        <strain evidence="2 3">DSM 13468</strain>
    </source>
</reference>
<dbReference type="RefSeq" id="WP_210097068.1">
    <property type="nucleotide sequence ID" value="NZ_BAAAIO010000001.1"/>
</dbReference>
<feature type="transmembrane region" description="Helical" evidence="1">
    <location>
        <begin position="97"/>
        <end position="115"/>
    </location>
</feature>
<keyword evidence="1" id="KW-0472">Membrane</keyword>
<gene>
    <name evidence="2" type="ORF">JOF42_001247</name>
</gene>
<dbReference type="EMBL" id="JAGIOA010000001">
    <property type="protein sequence ID" value="MBP2377752.1"/>
    <property type="molecule type" value="Genomic_DNA"/>
</dbReference>
<feature type="transmembrane region" description="Helical" evidence="1">
    <location>
        <begin position="153"/>
        <end position="178"/>
    </location>
</feature>